<keyword evidence="5" id="KW-1185">Reference proteome</keyword>
<dbReference type="Pfam" id="PF01497">
    <property type="entry name" value="Peripla_BP_2"/>
    <property type="match status" value="1"/>
</dbReference>
<evidence type="ECO:0000313" key="5">
    <source>
        <dbReference type="Proteomes" id="UP000628463"/>
    </source>
</evidence>
<dbReference type="Proteomes" id="UP000628463">
    <property type="component" value="Unassembled WGS sequence"/>
</dbReference>
<evidence type="ECO:0000256" key="1">
    <source>
        <dbReference type="ARBA" id="ARBA00008814"/>
    </source>
</evidence>
<organism evidence="4 5">
    <name type="scientific">Lachnospira hominis</name>
    <name type="common">ex Liu et al. 2021</name>
    <dbReference type="NCBI Taxonomy" id="2763051"/>
    <lineage>
        <taxon>Bacteria</taxon>
        <taxon>Bacillati</taxon>
        <taxon>Bacillota</taxon>
        <taxon>Clostridia</taxon>
        <taxon>Lachnospirales</taxon>
        <taxon>Lachnospiraceae</taxon>
        <taxon>Lachnospira</taxon>
    </lineage>
</organism>
<feature type="chain" id="PRO_5047210318" evidence="2">
    <location>
        <begin position="28"/>
        <end position="396"/>
    </location>
</feature>
<dbReference type="InterPro" id="IPR002491">
    <property type="entry name" value="ABC_transptr_periplasmic_BD"/>
</dbReference>
<comment type="caution">
    <text evidence="4">The sequence shown here is derived from an EMBL/GenBank/DDBJ whole genome shotgun (WGS) entry which is preliminary data.</text>
</comment>
<gene>
    <name evidence="4" type="ORF">H8S01_03545</name>
</gene>
<proteinExistence type="inferred from homology"/>
<evidence type="ECO:0000313" key="4">
    <source>
        <dbReference type="EMBL" id="MBC5680037.1"/>
    </source>
</evidence>
<dbReference type="PANTHER" id="PTHR30535:SF34">
    <property type="entry name" value="MOLYBDATE-BINDING PROTEIN MOLA"/>
    <property type="match status" value="1"/>
</dbReference>
<evidence type="ECO:0000259" key="3">
    <source>
        <dbReference type="PROSITE" id="PS50983"/>
    </source>
</evidence>
<dbReference type="PANTHER" id="PTHR30535">
    <property type="entry name" value="VITAMIN B12-BINDING PROTEIN"/>
    <property type="match status" value="1"/>
</dbReference>
<comment type="similarity">
    <text evidence="1">Belongs to the bacterial solute-binding protein 8 family.</text>
</comment>
<protein>
    <submittedName>
        <fullName evidence="4">ABC transporter substrate-binding protein</fullName>
    </submittedName>
</protein>
<dbReference type="Gene3D" id="3.40.50.1980">
    <property type="entry name" value="Nitrogenase molybdenum iron protein domain"/>
    <property type="match status" value="2"/>
</dbReference>
<name>A0ABR7FXW3_9FIRM</name>
<sequence length="396" mass="44199">MEVKMKKKRLLAITLVITLFASIFALAGCGKQKEASNNDEYNGKLVFDHSMDLKYAELFSVDYYKGGYKMITITNRDEDTAITDKQSKILVVPDGMKTPEDVSKDTIVLNGPVKNMLVASTPVTSLMNASGCLDNISLVTYDKSSWYIDDVKKAFDDNKLTYVGDYKAPDFEQIVAASPSICIYSTMLTSAPDVAEKFKELNINFILDQSTYEEHPLGRVEWAKCYAALCDKEDDAVRMYDEQAAYVDKISKTEKTGKSVAVFYITSKGKLYVRNADDYVAQMVELAGGKYIFDDLNVGKTGTQTMEMESFYSKAKDADYIIYIWSLGGKPSTLADFTGYSSVLSDMKAVKDGNVWCTTPDFFQIADTIGSMVNDINKMMTSDSSVNELTYLKKLK</sequence>
<feature type="signal peptide" evidence="2">
    <location>
        <begin position="1"/>
        <end position="27"/>
    </location>
</feature>
<dbReference type="PROSITE" id="PS50983">
    <property type="entry name" value="FE_B12_PBP"/>
    <property type="match status" value="1"/>
</dbReference>
<dbReference type="InterPro" id="IPR050902">
    <property type="entry name" value="ABC_Transporter_SBP"/>
</dbReference>
<evidence type="ECO:0000256" key="2">
    <source>
        <dbReference type="SAM" id="SignalP"/>
    </source>
</evidence>
<keyword evidence="2" id="KW-0732">Signal</keyword>
<dbReference type="SUPFAM" id="SSF53807">
    <property type="entry name" value="Helical backbone' metal receptor"/>
    <property type="match status" value="1"/>
</dbReference>
<accession>A0ABR7FXW3</accession>
<dbReference type="EMBL" id="JACOPD010000002">
    <property type="protein sequence ID" value="MBC5680037.1"/>
    <property type="molecule type" value="Genomic_DNA"/>
</dbReference>
<dbReference type="PROSITE" id="PS51257">
    <property type="entry name" value="PROKAR_LIPOPROTEIN"/>
    <property type="match status" value="1"/>
</dbReference>
<feature type="domain" description="Fe/B12 periplasmic-binding" evidence="3">
    <location>
        <begin position="115"/>
        <end position="384"/>
    </location>
</feature>
<reference evidence="4 5" key="1">
    <citation type="submission" date="2020-08" db="EMBL/GenBank/DDBJ databases">
        <title>Genome public.</title>
        <authorList>
            <person name="Liu C."/>
            <person name="Sun Q."/>
        </authorList>
    </citation>
    <scope>NUCLEOTIDE SEQUENCE [LARGE SCALE GENOMIC DNA]</scope>
    <source>
        <strain evidence="4 5">NSJ-43</strain>
    </source>
</reference>